<dbReference type="CDD" id="cd17091">
    <property type="entry name" value="FERM_F0_SHANK"/>
    <property type="match status" value="1"/>
</dbReference>
<keyword evidence="6" id="KW-1052">Target cell membrane</keyword>
<evidence type="ECO:0000256" key="4">
    <source>
        <dbReference type="ARBA" id="ARBA00022483"/>
    </source>
</evidence>
<reference evidence="19" key="1">
    <citation type="submission" date="2020-08" db="EMBL/GenBank/DDBJ databases">
        <title>Multicomponent nature underlies the extraordinary mechanical properties of spider dragline silk.</title>
        <authorList>
            <person name="Kono N."/>
            <person name="Nakamura H."/>
            <person name="Mori M."/>
            <person name="Yoshida Y."/>
            <person name="Ohtoshi R."/>
            <person name="Malay A.D."/>
            <person name="Moran D.A.P."/>
            <person name="Tomita M."/>
            <person name="Numata K."/>
            <person name="Arakawa K."/>
        </authorList>
    </citation>
    <scope>NUCLEOTIDE SEQUENCE</scope>
</reference>
<evidence type="ECO:0000259" key="17">
    <source>
        <dbReference type="PROSITE" id="PS50105"/>
    </source>
</evidence>
<feature type="region of interest" description="Disordered" evidence="15">
    <location>
        <begin position="836"/>
        <end position="860"/>
    </location>
</feature>
<feature type="region of interest" description="Disordered" evidence="15">
    <location>
        <begin position="1041"/>
        <end position="1339"/>
    </location>
</feature>
<gene>
    <name evidence="19" type="primary">SHANK3</name>
    <name evidence="19" type="ORF">TNIN_308761</name>
</gene>
<feature type="compositionally biased region" description="Basic and acidic residues" evidence="15">
    <location>
        <begin position="1188"/>
        <end position="1204"/>
    </location>
</feature>
<feature type="repeat" description="ANK" evidence="13">
    <location>
        <begin position="280"/>
        <end position="312"/>
    </location>
</feature>
<feature type="region of interest" description="Disordered" evidence="15">
    <location>
        <begin position="1991"/>
        <end position="2076"/>
    </location>
</feature>
<feature type="compositionally biased region" description="Pro residues" evidence="15">
    <location>
        <begin position="978"/>
        <end position="990"/>
    </location>
</feature>
<dbReference type="PROSITE" id="PS50002">
    <property type="entry name" value="SH3"/>
    <property type="match status" value="1"/>
</dbReference>
<dbReference type="Gene3D" id="2.30.42.10">
    <property type="match status" value="1"/>
</dbReference>
<dbReference type="PROSITE" id="PS50088">
    <property type="entry name" value="ANK_REPEAT"/>
    <property type="match status" value="4"/>
</dbReference>
<dbReference type="Pfam" id="PF07653">
    <property type="entry name" value="SH3_2"/>
    <property type="match status" value="1"/>
</dbReference>
<evidence type="ECO:0000256" key="14">
    <source>
        <dbReference type="PROSITE-ProRule" id="PRU00192"/>
    </source>
</evidence>
<evidence type="ECO:0000256" key="7">
    <source>
        <dbReference type="ARBA" id="ARBA00022656"/>
    </source>
</evidence>
<dbReference type="SMART" id="SM00454">
    <property type="entry name" value="SAM"/>
    <property type="match status" value="1"/>
</dbReference>
<proteinExistence type="predicted"/>
<feature type="repeat" description="ANK" evidence="13">
    <location>
        <begin position="213"/>
        <end position="245"/>
    </location>
</feature>
<keyword evidence="11" id="KW-0472">Membrane</keyword>
<organism evidence="19 20">
    <name type="scientific">Trichonephila inaurata madagascariensis</name>
    <dbReference type="NCBI Taxonomy" id="2747483"/>
    <lineage>
        <taxon>Eukaryota</taxon>
        <taxon>Metazoa</taxon>
        <taxon>Ecdysozoa</taxon>
        <taxon>Arthropoda</taxon>
        <taxon>Chelicerata</taxon>
        <taxon>Arachnida</taxon>
        <taxon>Araneae</taxon>
        <taxon>Araneomorphae</taxon>
        <taxon>Entelegynae</taxon>
        <taxon>Araneoidea</taxon>
        <taxon>Nephilidae</taxon>
        <taxon>Trichonephila</taxon>
        <taxon>Trichonephila inaurata</taxon>
    </lineage>
</organism>
<evidence type="ECO:0000256" key="2">
    <source>
        <dbReference type="ARBA" id="ARBA00004613"/>
    </source>
</evidence>
<dbReference type="InterPro" id="IPR051569">
    <property type="entry name" value="SHANK"/>
</dbReference>
<keyword evidence="11" id="KW-1053">Target membrane</keyword>
<accession>A0A8X6X902</accession>
<dbReference type="PROSITE" id="PS50297">
    <property type="entry name" value="ANK_REP_REGION"/>
    <property type="match status" value="2"/>
</dbReference>
<feature type="compositionally biased region" description="Basic residues" evidence="15">
    <location>
        <begin position="836"/>
        <end position="846"/>
    </location>
</feature>
<dbReference type="Gene3D" id="3.10.20.90">
    <property type="entry name" value="Phosphatidylinositol 3-kinase Catalytic Subunit, Chain A, domain 1"/>
    <property type="match status" value="1"/>
</dbReference>
<feature type="region of interest" description="Disordered" evidence="15">
    <location>
        <begin position="884"/>
        <end position="1029"/>
    </location>
</feature>
<dbReference type="InterPro" id="IPR001660">
    <property type="entry name" value="SAM"/>
</dbReference>
<feature type="domain" description="SAM" evidence="17">
    <location>
        <begin position="2087"/>
        <end position="2149"/>
    </location>
</feature>
<evidence type="ECO:0000256" key="3">
    <source>
        <dbReference type="ARBA" id="ARBA00022443"/>
    </source>
</evidence>
<evidence type="ECO:0000256" key="12">
    <source>
        <dbReference type="ARBA" id="ARBA00034105"/>
    </source>
</evidence>
<evidence type="ECO:0000256" key="5">
    <source>
        <dbReference type="ARBA" id="ARBA00022525"/>
    </source>
</evidence>
<dbReference type="InterPro" id="IPR001478">
    <property type="entry name" value="PDZ"/>
</dbReference>
<feature type="compositionally biased region" description="Basic and acidic residues" evidence="15">
    <location>
        <begin position="1387"/>
        <end position="1406"/>
    </location>
</feature>
<feature type="compositionally biased region" description="Basic and acidic residues" evidence="15">
    <location>
        <begin position="1268"/>
        <end position="1288"/>
    </location>
</feature>
<feature type="compositionally biased region" description="Acidic residues" evidence="15">
    <location>
        <begin position="1162"/>
        <end position="1172"/>
    </location>
</feature>
<dbReference type="Proteomes" id="UP000886998">
    <property type="component" value="Unassembled WGS sequence"/>
</dbReference>
<dbReference type="OrthoDB" id="445896at2759"/>
<evidence type="ECO:0000256" key="6">
    <source>
        <dbReference type="ARBA" id="ARBA00022537"/>
    </source>
</evidence>
<dbReference type="GO" id="GO:0005576">
    <property type="term" value="C:extracellular region"/>
    <property type="evidence" value="ECO:0007669"/>
    <property type="project" value="UniProtKB-SubCell"/>
</dbReference>
<keyword evidence="7" id="KW-0800">Toxin</keyword>
<dbReference type="InterPro" id="IPR001452">
    <property type="entry name" value="SH3_domain"/>
</dbReference>
<dbReference type="SMART" id="SM00248">
    <property type="entry name" value="ANK"/>
    <property type="match status" value="4"/>
</dbReference>
<dbReference type="EMBL" id="BMAV01006432">
    <property type="protein sequence ID" value="GFY48402.1"/>
    <property type="molecule type" value="Genomic_DNA"/>
</dbReference>
<keyword evidence="20" id="KW-1185">Reference proteome</keyword>
<keyword evidence="8" id="KW-0528">Neurotoxin</keyword>
<dbReference type="GO" id="GO:0090729">
    <property type="term" value="F:toxin activity"/>
    <property type="evidence" value="ECO:0007669"/>
    <property type="project" value="UniProtKB-KW"/>
</dbReference>
<feature type="compositionally biased region" description="Basic and acidic residues" evidence="15">
    <location>
        <begin position="1299"/>
        <end position="1333"/>
    </location>
</feature>
<dbReference type="Pfam" id="PF16511">
    <property type="entry name" value="FERM_f0"/>
    <property type="match status" value="1"/>
</dbReference>
<feature type="compositionally biased region" description="Polar residues" evidence="15">
    <location>
        <begin position="1014"/>
        <end position="1023"/>
    </location>
</feature>
<evidence type="ECO:0000256" key="8">
    <source>
        <dbReference type="ARBA" id="ARBA00022699"/>
    </source>
</evidence>
<feature type="region of interest" description="Disordered" evidence="15">
    <location>
        <begin position="1537"/>
        <end position="1558"/>
    </location>
</feature>
<feature type="region of interest" description="Disordered" evidence="15">
    <location>
        <begin position="1387"/>
        <end position="1466"/>
    </location>
</feature>
<dbReference type="GO" id="GO:0014069">
    <property type="term" value="C:postsynaptic density"/>
    <property type="evidence" value="ECO:0007669"/>
    <property type="project" value="UniProtKB-SubCell"/>
</dbReference>
<dbReference type="InterPro" id="IPR002110">
    <property type="entry name" value="Ankyrin_rpt"/>
</dbReference>
<comment type="subcellular location">
    <subcellularLocation>
        <location evidence="12">Postsynaptic density</location>
    </subcellularLocation>
    <subcellularLocation>
        <location evidence="2">Secreted</location>
    </subcellularLocation>
    <subcellularLocation>
        <location evidence="1">Target cell membrane</location>
    </subcellularLocation>
</comment>
<feature type="repeat" description="ANK" evidence="13">
    <location>
        <begin position="313"/>
        <end position="345"/>
    </location>
</feature>
<feature type="region of interest" description="Disordered" evidence="15">
    <location>
        <begin position="694"/>
        <end position="720"/>
    </location>
</feature>
<keyword evidence="9" id="KW-0770">Synapse</keyword>
<feature type="domain" description="PDZ" evidence="18">
    <location>
        <begin position="579"/>
        <end position="672"/>
    </location>
</feature>
<dbReference type="SMART" id="SM00326">
    <property type="entry name" value="SH3"/>
    <property type="match status" value="1"/>
</dbReference>
<dbReference type="Pfam" id="PF00595">
    <property type="entry name" value="PDZ"/>
    <property type="match status" value="1"/>
</dbReference>
<keyword evidence="10" id="KW-0638">Presynaptic neurotoxin</keyword>
<feature type="region of interest" description="Disordered" evidence="15">
    <location>
        <begin position="376"/>
        <end position="481"/>
    </location>
</feature>
<dbReference type="SMART" id="SM00228">
    <property type="entry name" value="PDZ"/>
    <property type="match status" value="1"/>
</dbReference>
<keyword evidence="5" id="KW-0964">Secreted</keyword>
<feature type="compositionally biased region" description="Low complexity" evidence="15">
    <location>
        <begin position="1075"/>
        <end position="1105"/>
    </location>
</feature>
<dbReference type="PANTHER" id="PTHR24135:SF28">
    <property type="entry name" value="LD13733P"/>
    <property type="match status" value="1"/>
</dbReference>
<dbReference type="PANTHER" id="PTHR24135">
    <property type="entry name" value="SH3 AND MULTIPLE ANKYRIN REPEAT DOMAINS PROTEIN"/>
    <property type="match status" value="1"/>
</dbReference>
<feature type="compositionally biased region" description="Low complexity" evidence="15">
    <location>
        <begin position="762"/>
        <end position="793"/>
    </location>
</feature>
<feature type="compositionally biased region" description="Low complexity" evidence="15">
    <location>
        <begin position="420"/>
        <end position="431"/>
    </location>
</feature>
<evidence type="ECO:0000256" key="1">
    <source>
        <dbReference type="ARBA" id="ARBA00004175"/>
    </source>
</evidence>
<keyword evidence="4" id="KW-0268">Exocytosis</keyword>
<dbReference type="CDD" id="cd06746">
    <property type="entry name" value="PDZ_SHANK1_3-like"/>
    <property type="match status" value="1"/>
</dbReference>
<evidence type="ECO:0000313" key="19">
    <source>
        <dbReference type="EMBL" id="GFY48402.1"/>
    </source>
</evidence>
<dbReference type="GO" id="GO:0006887">
    <property type="term" value="P:exocytosis"/>
    <property type="evidence" value="ECO:0007669"/>
    <property type="project" value="UniProtKB-KW"/>
</dbReference>
<dbReference type="Pfam" id="PF00536">
    <property type="entry name" value="SAM_1"/>
    <property type="match status" value="1"/>
</dbReference>
<dbReference type="Gene3D" id="1.25.40.20">
    <property type="entry name" value="Ankyrin repeat-containing domain"/>
    <property type="match status" value="2"/>
</dbReference>
<dbReference type="InterPro" id="IPR036028">
    <property type="entry name" value="SH3-like_dom_sf"/>
</dbReference>
<dbReference type="SUPFAM" id="SSF47769">
    <property type="entry name" value="SAM/Pointed domain"/>
    <property type="match status" value="1"/>
</dbReference>
<dbReference type="GO" id="GO:0044231">
    <property type="term" value="C:host cell presynaptic membrane"/>
    <property type="evidence" value="ECO:0007669"/>
    <property type="project" value="UniProtKB-KW"/>
</dbReference>
<dbReference type="GO" id="GO:0035255">
    <property type="term" value="F:ionotropic glutamate receptor binding"/>
    <property type="evidence" value="ECO:0007669"/>
    <property type="project" value="TreeGrafter"/>
</dbReference>
<feature type="compositionally biased region" description="Polar residues" evidence="15">
    <location>
        <begin position="750"/>
        <end position="761"/>
    </location>
</feature>
<dbReference type="Gene3D" id="2.30.30.40">
    <property type="entry name" value="SH3 Domains"/>
    <property type="match status" value="1"/>
</dbReference>
<evidence type="ECO:0000256" key="9">
    <source>
        <dbReference type="ARBA" id="ARBA00023018"/>
    </source>
</evidence>
<dbReference type="InterPro" id="IPR036034">
    <property type="entry name" value="PDZ_sf"/>
</dbReference>
<feature type="compositionally biased region" description="Polar residues" evidence="15">
    <location>
        <begin position="1421"/>
        <end position="1445"/>
    </location>
</feature>
<dbReference type="PROSITE" id="PS50106">
    <property type="entry name" value="PDZ"/>
    <property type="match status" value="1"/>
</dbReference>
<evidence type="ECO:0000256" key="13">
    <source>
        <dbReference type="PROSITE-ProRule" id="PRU00023"/>
    </source>
</evidence>
<dbReference type="GO" id="GO:0043197">
    <property type="term" value="C:dendritic spine"/>
    <property type="evidence" value="ECO:0007669"/>
    <property type="project" value="TreeGrafter"/>
</dbReference>
<dbReference type="GO" id="GO:0045211">
    <property type="term" value="C:postsynaptic membrane"/>
    <property type="evidence" value="ECO:0007669"/>
    <property type="project" value="TreeGrafter"/>
</dbReference>
<evidence type="ECO:0000256" key="11">
    <source>
        <dbReference type="ARBA" id="ARBA00023298"/>
    </source>
</evidence>
<dbReference type="SUPFAM" id="SSF50156">
    <property type="entry name" value="PDZ domain-like"/>
    <property type="match status" value="1"/>
</dbReference>
<dbReference type="SUPFAM" id="SSF48403">
    <property type="entry name" value="Ankyrin repeat"/>
    <property type="match status" value="1"/>
</dbReference>
<keyword evidence="13" id="KW-0040">ANK repeat</keyword>
<evidence type="ECO:0000259" key="16">
    <source>
        <dbReference type="PROSITE" id="PS50002"/>
    </source>
</evidence>
<comment type="caution">
    <text evidence="19">The sequence shown here is derived from an EMBL/GenBank/DDBJ whole genome shotgun (WGS) entry which is preliminary data.</text>
</comment>
<dbReference type="SUPFAM" id="SSF50044">
    <property type="entry name" value="SH3-domain"/>
    <property type="match status" value="1"/>
</dbReference>
<feature type="compositionally biased region" description="Basic and acidic residues" evidence="15">
    <location>
        <begin position="927"/>
        <end position="939"/>
    </location>
</feature>
<keyword evidence="3 14" id="KW-0728">SH3 domain</keyword>
<feature type="repeat" description="ANK" evidence="13">
    <location>
        <begin position="179"/>
        <end position="212"/>
    </location>
</feature>
<dbReference type="InterPro" id="IPR032425">
    <property type="entry name" value="FERM_f0"/>
</dbReference>
<dbReference type="InterPro" id="IPR013761">
    <property type="entry name" value="SAM/pointed_sf"/>
</dbReference>
<evidence type="ECO:0000259" key="18">
    <source>
        <dbReference type="PROSITE" id="PS50106"/>
    </source>
</evidence>
<feature type="compositionally biased region" description="Basic and acidic residues" evidence="15">
    <location>
        <begin position="1455"/>
        <end position="1464"/>
    </location>
</feature>
<dbReference type="Pfam" id="PF12796">
    <property type="entry name" value="Ank_2"/>
    <property type="match status" value="2"/>
</dbReference>
<name>A0A8X6X902_9ARAC</name>
<evidence type="ECO:0000313" key="20">
    <source>
        <dbReference type="Proteomes" id="UP000886998"/>
    </source>
</evidence>
<protein>
    <submittedName>
        <fullName evidence="19">SH3 and multiple ankyrin repeat domains protein 3</fullName>
    </submittedName>
</protein>
<dbReference type="Gene3D" id="1.10.150.50">
    <property type="entry name" value="Transcription Factor, Ets-1"/>
    <property type="match status" value="1"/>
</dbReference>
<evidence type="ECO:0000256" key="15">
    <source>
        <dbReference type="SAM" id="MobiDB-lite"/>
    </source>
</evidence>
<dbReference type="FunFam" id="2.30.42.10:FF:000018">
    <property type="entry name" value="SH3 and multiple ankyrin repeat domains protein 2"/>
    <property type="match status" value="1"/>
</dbReference>
<feature type="domain" description="SH3" evidence="16">
    <location>
        <begin position="485"/>
        <end position="545"/>
    </location>
</feature>
<evidence type="ECO:0000256" key="10">
    <source>
        <dbReference type="ARBA" id="ARBA00023028"/>
    </source>
</evidence>
<dbReference type="GO" id="GO:0030160">
    <property type="term" value="F:synaptic receptor adaptor activity"/>
    <property type="evidence" value="ECO:0007669"/>
    <property type="project" value="TreeGrafter"/>
</dbReference>
<sequence length="2149" mass="238646">MYATSTKFIPACLFAEPGGKAMKAVAMDTAEDSLSQTSDEQLVSLQIYVPELIVQKCMQFNRDELIWDVKNQILAALPKELKEGFNYGLFCPPVNGRAGKFLDEERPLADYPFTDNSAYVELRYKRRIYKINMEEKQLKQLHSRANLRRLLDHIHNNHVEKITKMCSRGLDPNFHCQETGESPLTLATSLKHPAKVIMALVNGGAHLDFRTKDGATVLHKAVEKNNLEALRTLLDLGSSPNYKDMRGLTTLYYSVVYNSNPQLTEMLLHDHAFIGTADPHGWQEVHQACKYGLVQHLEHLLFYGADMNARNASGNTPLHVCAVNDQESCARVLLFRGADKNALNYANQNPHQVAIIAGNLRLAEIIKNHKPEDVVPYREAPRYNPRRRTSAANMGTSSQNHSDPRLELVISGGKPPSPCPSNHSLPHLSSSDGGIPHSVSGEEDTEESAGPVVNHSAEAVETSGAGANSSGTDSDPFDSAKSTPMMESVCVCVEEYNPSTSGHLQLAKGDLIEILAVSGSGYLEGRRRDGEEGLFPASCIQEMTIRCADTLPPGGRLRADARRNLNANRKWKTFGEPRTVILHKGKKGFGFILRGAKATSPLMERQPTEFWPSLQYLDDVDKGGVAEMAGLKKGDFLLEINGQDVSQASHERVVAIIRQSGDLVSMTVVTVIQQTAATLPPTEKPQLINRQCATLPRKLSTKKAPLPPKRDPKTTLSVGRARARSMVAGLAEIEVLDHTLNEYDSEGRSTKSSSVESIPNKPSSSATPESTSTTTPTTATTTPTSNHQTTTSARSRPSSHHVSATELEDFFARHLSGARHHGTIRNRYATLARIHKMRHHKRSKHKSKDDADYRMPKNYSSTPELTYPLDSEVVTYLKRSRSLSDLHARHSGRHTWVGSKGSGGREHRHKSKEKPLQRQHSIPEASKTAHSETIRDRSATPEPSGPSLIKQNGSDIYAETVPVAVKSSDKSSSGRASCPPPSYPPPPPPVGQVVKVDVSRGEYADLTTGRQHKSTAIMSSFRPTDSAKLYASPDNFITVGYKKEHQTKGDATLPKHMVKGSGSRSQSLPPKMPQTSTSVSGTASGGRSSTASLDADNSSGDSASAYTPFKGSHRSRDHSGDQSGHQPDRRGTLRKVKQQGKFPAAVSESASPKHYPALSQEPDFDTSEEEDTTSGMETKSGLVTFKVVDNETQKEQGEDSKAKQASEVSNANMTMKRKRLKSQTSVDSAKLQAEVEDSINEERANAQNLKLSAKGDAPQSEVVLSEETGERIFVRNGKTDSNDTERPQSKKVAPVPPPKKTEENSRSRDGTEVIRDAYDKQIPTKDERSDQDASIKSSVKEPIAFKATIVLKQTEVVGKDAKETPFRIKNKELIHQHSAHELLHLKNKDDTFRKEHKETSNRDKLVKSPSQGFKERLNETLDVSNQKAMNLQNENRNKTDSNSNQKVAPAVPKKPKPDEVKGPEEITETSDMIKTLQIENNNEEGNTSPIIDAASRSVKENIYNFEKRSNELSTTKANLSPRRKSDVIRITLVGSQQKGNEQEKVPPMTSMKTSKSCPKTFEEDVDLDVENSLTTAMLHSDAHNQVTRFSAETPTTTIASTNFNDEWRRSDVVSPVNIPQYVETAVKKPPDTPPKNTMTRRVDNFNKTQTLGRKSSERDFDFQDIESTHFTETMTLNRQSLAKSDAVKYQQYPESILQSGRDHHQTRVPVLPATTASPPTTMLPPSNHDYSQQHHNKNMPPMTTGAYLQNANMPSNLEQIHLPANIPLEVSQKIIAEHMANMKNREAYEEAYEAHQQMQQSKPPGPMSAQARLLDHRHVKVAAPAPNRVSPPKTREDDECLKLCQRVDKSLQLIRLQVDSLRMAAASEPEVIGELVPPPPEFNFAPPPHGMGPQHPPQPVHIAPPPEFSDESLARQRRAQQNMISTMDAPISRRVVPPDTANYPYPEHVYRGYHPSMQSPQDHPHHMMHPHHPHNMIPNNLTASPTKTMTLSRGGYPPHHSIPSHQQIRHESNCNTLPHPGSRMMMPPQALQQHALPHHRPQQPPPQQQQQHPYPQGRTTRDSPRMMGPIPPIPQHKEFRQKPLHQWNMKDVSDWLESLFLPEYKITFAEAGITGSKLANMDNNDLMGLGVKQAGHRLNMERSIKWYLK</sequence>
<feature type="compositionally biased region" description="Polar residues" evidence="15">
    <location>
        <begin position="390"/>
        <end position="401"/>
    </location>
</feature>
<dbReference type="GO" id="GO:0044218">
    <property type="term" value="C:other organism cell membrane"/>
    <property type="evidence" value="ECO:0007669"/>
    <property type="project" value="UniProtKB-KW"/>
</dbReference>
<dbReference type="InterPro" id="IPR036770">
    <property type="entry name" value="Ankyrin_rpt-contain_sf"/>
</dbReference>
<dbReference type="PROSITE" id="PS50105">
    <property type="entry name" value="SAM_DOMAIN"/>
    <property type="match status" value="1"/>
</dbReference>
<feature type="region of interest" description="Disordered" evidence="15">
    <location>
        <begin position="744"/>
        <end position="802"/>
    </location>
</feature>